<organism evidence="1 2">
    <name type="scientific">Fusobacterium pseudoperiodonticum</name>
    <dbReference type="NCBI Taxonomy" id="2663009"/>
    <lineage>
        <taxon>Bacteria</taxon>
        <taxon>Fusobacteriati</taxon>
        <taxon>Fusobacteriota</taxon>
        <taxon>Fusobacteriia</taxon>
        <taxon>Fusobacteriales</taxon>
        <taxon>Fusobacteriaceae</taxon>
        <taxon>Fusobacterium</taxon>
    </lineage>
</organism>
<accession>A0AAD0ALM3</accession>
<dbReference type="RefSeq" id="WP_099986411.1">
    <property type="nucleotide sequence ID" value="NZ_CP024700.1"/>
</dbReference>
<proteinExistence type="predicted"/>
<dbReference type="InterPro" id="IPR010767">
    <property type="entry name" value="Phage_CGC-2007_Cje0229"/>
</dbReference>
<sequence>MPELCEFDLRFYGYKKWILKKKYSYKVNNRIIEVPENFITDLASIPKIFQNIFEPAGENYTRGAVIHDYLYSKDCKYIDISRKEADKIFLEIMKERGVPFWKRHLIYKAVKFFGWIFFRKE</sequence>
<dbReference type="EMBL" id="CP024700">
    <property type="protein sequence ID" value="ATV60655.1"/>
    <property type="molecule type" value="Genomic_DNA"/>
</dbReference>
<dbReference type="Proteomes" id="UP000228552">
    <property type="component" value="Chromosome"/>
</dbReference>
<reference evidence="1 2" key="1">
    <citation type="submission" date="2017-11" db="EMBL/GenBank/DDBJ databases">
        <title>Genome sequencing of Fusobacterium periodonticum KCOM 1263.</title>
        <authorList>
            <person name="Kook J.-K."/>
            <person name="Park S.-N."/>
            <person name="Lim Y.K."/>
        </authorList>
    </citation>
    <scope>NUCLEOTIDE SEQUENCE [LARGE SCALE GENOMIC DNA]</scope>
    <source>
        <strain evidence="1 2">KCOM 1263</strain>
    </source>
</reference>
<gene>
    <name evidence="1" type="ORF">CTM74_01600</name>
</gene>
<evidence type="ECO:0000313" key="2">
    <source>
        <dbReference type="Proteomes" id="UP000228552"/>
    </source>
</evidence>
<name>A0AAD0ALM3_9FUSO</name>
<evidence type="ECO:0008006" key="3">
    <source>
        <dbReference type="Google" id="ProtNLM"/>
    </source>
</evidence>
<dbReference type="Pfam" id="PF07087">
    <property type="entry name" value="DUF1353"/>
    <property type="match status" value="1"/>
</dbReference>
<keyword evidence="2" id="KW-1185">Reference proteome</keyword>
<dbReference type="AlphaFoldDB" id="A0AAD0ALM3"/>
<protein>
    <recommendedName>
        <fullName evidence="3">DUF1353 domain-containing protein</fullName>
    </recommendedName>
</protein>
<evidence type="ECO:0000313" key="1">
    <source>
        <dbReference type="EMBL" id="ATV60655.1"/>
    </source>
</evidence>